<accession>A0AAU9QAS1</accession>
<dbReference type="EMBL" id="CAKMTQ010000035">
    <property type="protein sequence ID" value="CAH1536772.1"/>
    <property type="molecule type" value="Genomic_DNA"/>
</dbReference>
<feature type="region of interest" description="Disordered" evidence="1">
    <location>
        <begin position="1"/>
        <end position="22"/>
    </location>
</feature>
<name>A0AAU9QAS1_9VIBR</name>
<reference evidence="2" key="1">
    <citation type="submission" date="2022-01" db="EMBL/GenBank/DDBJ databases">
        <authorList>
            <person name="Lagorce A."/>
        </authorList>
    </citation>
    <scope>NUCLEOTIDE SEQUENCE</scope>
    <source>
        <strain evidence="2">Th15_F1_D04</strain>
    </source>
</reference>
<dbReference type="AlphaFoldDB" id="A0AAU9QAS1"/>
<gene>
    <name evidence="2" type="ORF">THF1D04_400008</name>
</gene>
<comment type="caution">
    <text evidence="2">The sequence shown here is derived from an EMBL/GenBank/DDBJ whole genome shotgun (WGS) entry which is preliminary data.</text>
</comment>
<dbReference type="RefSeq" id="WP_409931696.1">
    <property type="nucleotide sequence ID" value="NZ_CAKMTQ010000035.1"/>
</dbReference>
<evidence type="ECO:0000313" key="2">
    <source>
        <dbReference type="EMBL" id="CAH1536772.1"/>
    </source>
</evidence>
<evidence type="ECO:0008006" key="4">
    <source>
        <dbReference type="Google" id="ProtNLM"/>
    </source>
</evidence>
<protein>
    <recommendedName>
        <fullName evidence="4">DUF2525 domain-containing protein</fullName>
    </recommendedName>
</protein>
<organism evidence="2 3">
    <name type="scientific">Vibrio owensii</name>
    <dbReference type="NCBI Taxonomy" id="696485"/>
    <lineage>
        <taxon>Bacteria</taxon>
        <taxon>Pseudomonadati</taxon>
        <taxon>Pseudomonadota</taxon>
        <taxon>Gammaproteobacteria</taxon>
        <taxon>Vibrionales</taxon>
        <taxon>Vibrionaceae</taxon>
        <taxon>Vibrio</taxon>
    </lineage>
</organism>
<dbReference type="Proteomes" id="UP001295420">
    <property type="component" value="Unassembled WGS sequence"/>
</dbReference>
<feature type="compositionally biased region" description="Basic and acidic residues" evidence="1">
    <location>
        <begin position="1"/>
        <end position="14"/>
    </location>
</feature>
<evidence type="ECO:0000313" key="3">
    <source>
        <dbReference type="Proteomes" id="UP001295420"/>
    </source>
</evidence>
<sequence>MSKRSDGERSDSESSPKNNSLVLSTEYECQQAKNELAYLEENFSEVCAHQLEDYDYSYDEIYQVYRHICQTEDVH</sequence>
<evidence type="ECO:0000256" key="1">
    <source>
        <dbReference type="SAM" id="MobiDB-lite"/>
    </source>
</evidence>
<proteinExistence type="predicted"/>